<gene>
    <name evidence="2" type="ORF">BCF53_102319</name>
</gene>
<reference evidence="2 3" key="1">
    <citation type="submission" date="2019-03" db="EMBL/GenBank/DDBJ databases">
        <title>Genomic Encyclopedia of Archaeal and Bacterial Type Strains, Phase II (KMG-II): from individual species to whole genera.</title>
        <authorList>
            <person name="Goeker M."/>
        </authorList>
    </citation>
    <scope>NUCLEOTIDE SEQUENCE [LARGE SCALE GENOMIC DNA]</scope>
    <source>
        <strain evidence="2 3">DSM 15388</strain>
    </source>
</reference>
<feature type="chain" id="PRO_5020249999" evidence="1">
    <location>
        <begin position="28"/>
        <end position="818"/>
    </location>
</feature>
<keyword evidence="3" id="KW-1185">Reference proteome</keyword>
<dbReference type="EMBL" id="SLZR01000002">
    <property type="protein sequence ID" value="TCS43293.1"/>
    <property type="molecule type" value="Genomic_DNA"/>
</dbReference>
<dbReference type="Proteomes" id="UP000295793">
    <property type="component" value="Unassembled WGS sequence"/>
</dbReference>
<comment type="caution">
    <text evidence="2">The sequence shown here is derived from an EMBL/GenBank/DDBJ whole genome shotgun (WGS) entry which is preliminary data.</text>
</comment>
<accession>A0A4R3ICA2</accession>
<keyword evidence="1" id="KW-0732">Signal</keyword>
<dbReference type="AlphaFoldDB" id="A0A4R3ICA2"/>
<protein>
    <submittedName>
        <fullName evidence="2">Uncharacterized protein</fullName>
    </submittedName>
</protein>
<dbReference type="PROSITE" id="PS51257">
    <property type="entry name" value="PROKAR_LIPOPROTEIN"/>
    <property type="match status" value="1"/>
</dbReference>
<proteinExistence type="predicted"/>
<organism evidence="2 3">
    <name type="scientific">Reinekea marinisedimentorum</name>
    <dbReference type="NCBI Taxonomy" id="230495"/>
    <lineage>
        <taxon>Bacteria</taxon>
        <taxon>Pseudomonadati</taxon>
        <taxon>Pseudomonadota</taxon>
        <taxon>Gammaproteobacteria</taxon>
        <taxon>Oceanospirillales</taxon>
        <taxon>Saccharospirillaceae</taxon>
        <taxon>Reinekea</taxon>
    </lineage>
</organism>
<name>A0A4R3ICA2_9GAMM</name>
<sequence length="818" mass="91454">MFLPSIKNGLVMLLATSLFLTGCNSSALSSNEDSDGTSDERTSYSRLYGYLYWEYGLPISDGGRRPDSWITDEMVDNPDLIIQTGYYNLRFAADELALTGFDASEGSDYLSALHEDVSEFTAADLHIEIDANGVTYTAQYAEVEDSDSGDFQMGLIEQGQYVQRFDHTGLVFEDADGNELDLSADDHYFEITAWPDQVVFTLDLTNFEDVSRSQITITSPDGVIHEAEADTNKVNLAIAPASDETLPELDPELYVTEAYNVSDDSDFDDVSFDADQHAFFFDLPAWTVSYGSGVDNTYKELQFELTNPTDEEMNIPVVFNLNKFSNITGTVMTLVEEDGRPSGYAVQVSKNWHGTSGTRNHVGSWHTGSAMIPVEANSSRTLKLRVIYGYWDSVGTASHSHLSLIGYSDKAWQWDESAIGSWGESMTFSPVSCIGSAFMDDIRPSFTTPKNGTSTDHGWTENVGGGEYMVYFDENGDFRWPKKLKTAYQWIGPNMTQIYYSGYSDDDAIRFTYGSHLVRSNDYHRRFQQYNYEVLENIEPTRFVYYQMAADYYMSAVFDDYYRGDANGVMESHIGEEQGGNEYLASYAFNDSWLAIADLSGTSDTARSYRGLIWRNSQVNGEDAELYMHNYGRTWGSDTILFGFGSDSTTPTLTAGTEISGVIEYVMPAQSASEYWGSDTAFSERLATYTTPWNAVHDEYAYNDMTVTATNATVENSYPIIVEPLTEPVDVQLTIPASKGIGHIPIVLSSATAGQALYAQIYNDGEWISAVENDDVFESHAYYQGYFNADGTMDYVFNIIRPANMAFDELMLVRIYSQ</sequence>
<evidence type="ECO:0000256" key="1">
    <source>
        <dbReference type="SAM" id="SignalP"/>
    </source>
</evidence>
<evidence type="ECO:0000313" key="2">
    <source>
        <dbReference type="EMBL" id="TCS43293.1"/>
    </source>
</evidence>
<evidence type="ECO:0000313" key="3">
    <source>
        <dbReference type="Proteomes" id="UP000295793"/>
    </source>
</evidence>
<feature type="signal peptide" evidence="1">
    <location>
        <begin position="1"/>
        <end position="27"/>
    </location>
</feature>